<dbReference type="AlphaFoldDB" id="A0A0A1DJT4"/>
<dbReference type="EC" id="4.6.1.1" evidence="1"/>
<dbReference type="STRING" id="2045.KR76_00275"/>
<dbReference type="InterPro" id="IPR008984">
    <property type="entry name" value="SMAD_FHA_dom_sf"/>
</dbReference>
<reference evidence="1 2" key="1">
    <citation type="journal article" date="2015" name="Genome Announc.">
        <title>Complete Genome Sequence of Steroid-Transforming Nocardioides simplex VKM Ac-2033D.</title>
        <authorList>
            <person name="Shtratnikova V.Y."/>
            <person name="Schelkunov M.I."/>
            <person name="Pekov Y.A."/>
            <person name="Fokina V.V."/>
            <person name="Logacheva M.D."/>
            <person name="Sokolov S.L."/>
            <person name="Bragin E.Y."/>
            <person name="Ashapkin V.V."/>
            <person name="Donova M.V."/>
        </authorList>
    </citation>
    <scope>NUCLEOTIDE SEQUENCE [LARGE SCALE GENOMIC DNA]</scope>
    <source>
        <strain evidence="1 2">VKM Ac-2033D</strain>
    </source>
</reference>
<dbReference type="eggNOG" id="COG1716">
    <property type="taxonomic scope" value="Bacteria"/>
</dbReference>
<dbReference type="InterPro" id="IPR000253">
    <property type="entry name" value="FHA_dom"/>
</dbReference>
<protein>
    <submittedName>
        <fullName evidence="1">Adenylate cyclase</fullName>
        <ecNumber evidence="1">4.6.1.1</ecNumber>
    </submittedName>
</protein>
<dbReference type="Gene3D" id="2.60.200.20">
    <property type="match status" value="1"/>
</dbReference>
<dbReference type="GO" id="GO:0004016">
    <property type="term" value="F:adenylate cyclase activity"/>
    <property type="evidence" value="ECO:0007669"/>
    <property type="project" value="UniProtKB-EC"/>
</dbReference>
<dbReference type="Gene3D" id="3.30.2320.60">
    <property type="entry name" value="FhaA, phosphopeptide-binding domain (DUF3662)"/>
    <property type="match status" value="1"/>
</dbReference>
<gene>
    <name evidence="1" type="ORF">KR76_00275</name>
</gene>
<dbReference type="InterPro" id="IPR042287">
    <property type="entry name" value="FhaA_N_sf"/>
</dbReference>
<dbReference type="RefSeq" id="WP_038675803.1">
    <property type="nucleotide sequence ID" value="NZ_BJMC01000016.1"/>
</dbReference>
<dbReference type="Pfam" id="PF12401">
    <property type="entry name" value="FhaA_N"/>
    <property type="match status" value="1"/>
</dbReference>
<dbReference type="Pfam" id="PF00498">
    <property type="entry name" value="FHA"/>
    <property type="match status" value="1"/>
</dbReference>
<dbReference type="KEGG" id="psim:KR76_00275"/>
<evidence type="ECO:0000313" key="2">
    <source>
        <dbReference type="Proteomes" id="UP000030300"/>
    </source>
</evidence>
<dbReference type="HOGENOM" id="CLU_047963_1_1_11"/>
<dbReference type="InterPro" id="IPR022128">
    <property type="entry name" value="FhaA_N"/>
</dbReference>
<dbReference type="EMBL" id="CP009896">
    <property type="protein sequence ID" value="AIY15605.1"/>
    <property type="molecule type" value="Genomic_DNA"/>
</dbReference>
<proteinExistence type="predicted"/>
<dbReference type="SUPFAM" id="SSF49879">
    <property type="entry name" value="SMAD/FHA domain"/>
    <property type="match status" value="1"/>
</dbReference>
<dbReference type="PROSITE" id="PS50006">
    <property type="entry name" value="FHA_DOMAIN"/>
    <property type="match status" value="1"/>
</dbReference>
<organism evidence="1 2">
    <name type="scientific">Nocardioides simplex</name>
    <name type="common">Arthrobacter simplex</name>
    <dbReference type="NCBI Taxonomy" id="2045"/>
    <lineage>
        <taxon>Bacteria</taxon>
        <taxon>Bacillati</taxon>
        <taxon>Actinomycetota</taxon>
        <taxon>Actinomycetes</taxon>
        <taxon>Propionibacteriales</taxon>
        <taxon>Nocardioidaceae</taxon>
        <taxon>Pimelobacter</taxon>
    </lineage>
</organism>
<evidence type="ECO:0000313" key="1">
    <source>
        <dbReference type="EMBL" id="AIY15605.1"/>
    </source>
</evidence>
<dbReference type="SMART" id="SM00240">
    <property type="entry name" value="FHA"/>
    <property type="match status" value="1"/>
</dbReference>
<accession>A0A0A1DJT4</accession>
<dbReference type="CDD" id="cd00060">
    <property type="entry name" value="FHA"/>
    <property type="match status" value="1"/>
</dbReference>
<dbReference type="OrthoDB" id="151099at2"/>
<dbReference type="GeneID" id="96607446"/>
<dbReference type="Proteomes" id="UP000030300">
    <property type="component" value="Chromosome"/>
</dbReference>
<name>A0A0A1DJT4_NOCSI</name>
<keyword evidence="2" id="KW-1185">Reference proteome</keyword>
<sequence>MGGLQRFEQKLEQAISGVFARTFRSAVQPVEIAAALQRELDNKAQVLSRQRRLVPNSFVVELSEGDLERLSPYDSTLAGELGEQLTEHAELQSYVFPGPIRIGFESADDLGTGRFRVRSQAEAAVTGHSRRGGGQRTRAVLEVNGTQHPLQAPGLVVGRGSEADLRINDPGVSRRHAEFLITTEQAAGMAPGEGPVHVEVHDMGSTNGIRVDGQKVARATLRDGSRVQIGHTSLVLRLLQEADREVDVV</sequence>
<keyword evidence="1" id="KW-0456">Lyase</keyword>